<evidence type="ECO:0000313" key="3">
    <source>
        <dbReference type="Proteomes" id="UP000765509"/>
    </source>
</evidence>
<reference evidence="2" key="1">
    <citation type="submission" date="2021-03" db="EMBL/GenBank/DDBJ databases">
        <title>Draft genome sequence of rust myrtle Austropuccinia psidii MF-1, a brazilian biotype.</title>
        <authorList>
            <person name="Quecine M.C."/>
            <person name="Pachon D.M.R."/>
            <person name="Bonatelli M.L."/>
            <person name="Correr F.H."/>
            <person name="Franceschini L.M."/>
            <person name="Leite T.F."/>
            <person name="Margarido G.R.A."/>
            <person name="Almeida C.A."/>
            <person name="Ferrarezi J.A."/>
            <person name="Labate C.A."/>
        </authorList>
    </citation>
    <scope>NUCLEOTIDE SEQUENCE</scope>
    <source>
        <strain evidence="2">MF-1</strain>
    </source>
</reference>
<dbReference type="InterPro" id="IPR013103">
    <property type="entry name" value="RVT_2"/>
</dbReference>
<feature type="domain" description="Reverse transcriptase Ty1/copia-type" evidence="1">
    <location>
        <begin position="108"/>
        <end position="237"/>
    </location>
</feature>
<gene>
    <name evidence="2" type="ORF">O181_048760</name>
</gene>
<comment type="caution">
    <text evidence="2">The sequence shown here is derived from an EMBL/GenBank/DDBJ whole genome shotgun (WGS) entry which is preliminary data.</text>
</comment>
<name>A0A9Q3DXU4_9BASI</name>
<accession>A0A9Q3DXU4</accession>
<evidence type="ECO:0000259" key="1">
    <source>
        <dbReference type="Pfam" id="PF07727"/>
    </source>
</evidence>
<protein>
    <recommendedName>
        <fullName evidence="1">Reverse transcriptase Ty1/copia-type domain-containing protein</fullName>
    </recommendedName>
</protein>
<dbReference type="OrthoDB" id="4092852at2759"/>
<sequence length="238" mass="27384">MTPRVDEIPMDKDSLISGMLDEIHPENVETNSQINHPPKIKIIGPWHPTLISSNIDQLNVLSFPRRENALITNTMKIPSTYKNALKSENRFLSQEGIDKELNKMNQHNVWEVIDLKEDYKLVGTTWIFRIKTYDRNEAIEYKARLCAQGFSQTQGCHFNKNFSPTGRLKSLCTLTVFSSKKNLGFHQINVKSTFLNTELTETIYLAIPQGLNKDQKQNFLHLRKAIYGLKQALLACYT</sequence>
<keyword evidence="3" id="KW-1185">Reference proteome</keyword>
<dbReference type="AlphaFoldDB" id="A0A9Q3DXU4"/>
<dbReference type="Pfam" id="PF07727">
    <property type="entry name" value="RVT_2"/>
    <property type="match status" value="1"/>
</dbReference>
<proteinExistence type="predicted"/>
<dbReference type="EMBL" id="AVOT02020707">
    <property type="protein sequence ID" value="MBW0509045.1"/>
    <property type="molecule type" value="Genomic_DNA"/>
</dbReference>
<evidence type="ECO:0000313" key="2">
    <source>
        <dbReference type="EMBL" id="MBW0509045.1"/>
    </source>
</evidence>
<dbReference type="Proteomes" id="UP000765509">
    <property type="component" value="Unassembled WGS sequence"/>
</dbReference>
<organism evidence="2 3">
    <name type="scientific">Austropuccinia psidii MF-1</name>
    <dbReference type="NCBI Taxonomy" id="1389203"/>
    <lineage>
        <taxon>Eukaryota</taxon>
        <taxon>Fungi</taxon>
        <taxon>Dikarya</taxon>
        <taxon>Basidiomycota</taxon>
        <taxon>Pucciniomycotina</taxon>
        <taxon>Pucciniomycetes</taxon>
        <taxon>Pucciniales</taxon>
        <taxon>Sphaerophragmiaceae</taxon>
        <taxon>Austropuccinia</taxon>
    </lineage>
</organism>